<dbReference type="Proteomes" id="UP001163726">
    <property type="component" value="Chromosome"/>
</dbReference>
<dbReference type="SUPFAM" id="SSF75011">
    <property type="entry name" value="3-carboxy-cis,cis-mucoante lactonizing enzyme"/>
    <property type="match status" value="1"/>
</dbReference>
<dbReference type="Gene3D" id="2.130.10.10">
    <property type="entry name" value="YVTN repeat-like/Quinoprotein amine dehydrogenase"/>
    <property type="match status" value="1"/>
</dbReference>
<name>A0ABY7AQA3_9ALTE</name>
<gene>
    <name evidence="4" type="ORF">OLW01_03775</name>
</gene>
<feature type="domain" description="Choice-of-anchor I" evidence="3">
    <location>
        <begin position="53"/>
        <end position="351"/>
    </location>
</feature>
<dbReference type="InterPro" id="IPR052956">
    <property type="entry name" value="Mesenchyme-surface_protein"/>
</dbReference>
<evidence type="ECO:0000256" key="1">
    <source>
        <dbReference type="SAM" id="MobiDB-lite"/>
    </source>
</evidence>
<dbReference type="InterPro" id="IPR015943">
    <property type="entry name" value="WD40/YVTN_repeat-like_dom_sf"/>
</dbReference>
<sequence length="594" mass="64243">MLKKSILSLAIISSLSACTLELDTKDDSENTANSQKLTFELAGRTVLNAESPEGAAEIVSFHKSTGHIYAINSSGDNATVEIIDGNNINPEALTKTAENVVTNSNLVILQTLDVSSDVTGDANSLAIDDNNHILAVAMAAQTTGEKGHIAFYDISGAAPQFIKSVEVGYLPDMVTFTHDGKKAVVANEGEPSGDYTIDPVGSVSVIEINAGIPSDTATDIQFDSLNNMQDSLMAQGVKFASPHATTLVSQDLEPEYVSITEDNQTAFVSLQENNAIAVINLQTNELTQVFGLGFKNWNNYKLDVSDKDDAINLQSYQHLYGMYQPDTIASYKVDGRNYVVTANEGDAREYIDSALSGGSVEDENKAACLEAHPNGLYDFDDDEEVCFSYLEESRIKDLEDIAPLSTDLEALVTANGGKDGLGRLIVTTALGYNQMDNQYEDFYSYGARSFSIFSQDGDLVFDSGDDFEMITAQKHGNQFNNNEDENEGDTRSDAKGPEPEALTLGKIGERTYAFIGLERMGGIFVYDITNPFESTFVDYFINRGLVEGEEITGDLAPEGMKFVSANDSPTGQALLIIGNEISGSVAVWEISVEQ</sequence>
<dbReference type="RefSeq" id="WP_268075317.1">
    <property type="nucleotide sequence ID" value="NZ_CP109965.1"/>
</dbReference>
<feature type="domain" description="Choice-of-anchor I" evidence="3">
    <location>
        <begin position="419"/>
        <end position="590"/>
    </location>
</feature>
<keyword evidence="5" id="KW-1185">Reference proteome</keyword>
<dbReference type="NCBIfam" id="NF038117">
    <property type="entry name" value="choice_anch_I"/>
    <property type="match status" value="1"/>
</dbReference>
<feature type="signal peptide" evidence="2">
    <location>
        <begin position="1"/>
        <end position="19"/>
    </location>
</feature>
<evidence type="ECO:0000259" key="3">
    <source>
        <dbReference type="Pfam" id="PF22494"/>
    </source>
</evidence>
<protein>
    <submittedName>
        <fullName evidence="4">Choice-of-anchor I family protein</fullName>
    </submittedName>
</protein>
<evidence type="ECO:0000256" key="2">
    <source>
        <dbReference type="SAM" id="SignalP"/>
    </source>
</evidence>
<dbReference type="EMBL" id="CP109965">
    <property type="protein sequence ID" value="WAJ70932.1"/>
    <property type="molecule type" value="Genomic_DNA"/>
</dbReference>
<evidence type="ECO:0000313" key="4">
    <source>
        <dbReference type="EMBL" id="WAJ70932.1"/>
    </source>
</evidence>
<keyword evidence="2" id="KW-0732">Signal</keyword>
<feature type="chain" id="PRO_5046683245" evidence="2">
    <location>
        <begin position="20"/>
        <end position="594"/>
    </location>
</feature>
<feature type="compositionally biased region" description="Basic and acidic residues" evidence="1">
    <location>
        <begin position="488"/>
        <end position="498"/>
    </location>
</feature>
<accession>A0ABY7AQA3</accession>
<evidence type="ECO:0000313" key="5">
    <source>
        <dbReference type="Proteomes" id="UP001163726"/>
    </source>
</evidence>
<reference evidence="4" key="1">
    <citation type="submission" date="2022-10" db="EMBL/GenBank/DDBJ databases">
        <title>Catenovulum adriacola sp. nov. isolated in the Harbour of Susak.</title>
        <authorList>
            <person name="Schoch T."/>
            <person name="Reich S.J."/>
            <person name="Stoeferle S."/>
            <person name="Flaiz M."/>
            <person name="Kazda M."/>
            <person name="Riedel C.U."/>
            <person name="Duerre P."/>
        </authorList>
    </citation>
    <scope>NUCLEOTIDE SEQUENCE</scope>
    <source>
        <strain evidence="4">TS8</strain>
    </source>
</reference>
<organism evidence="4 5">
    <name type="scientific">Catenovulum adriaticum</name>
    <dbReference type="NCBI Taxonomy" id="2984846"/>
    <lineage>
        <taxon>Bacteria</taxon>
        <taxon>Pseudomonadati</taxon>
        <taxon>Pseudomonadota</taxon>
        <taxon>Gammaproteobacteria</taxon>
        <taxon>Alteromonadales</taxon>
        <taxon>Alteromonadaceae</taxon>
        <taxon>Catenovulum</taxon>
    </lineage>
</organism>
<dbReference type="InterPro" id="IPR055188">
    <property type="entry name" value="Choice_anch_I"/>
</dbReference>
<dbReference type="Pfam" id="PF22494">
    <property type="entry name" value="choice_anch_I"/>
    <property type="match status" value="2"/>
</dbReference>
<dbReference type="PANTHER" id="PTHR46928">
    <property type="entry name" value="MESENCHYME-SPECIFIC CELL SURFACE GLYCOPROTEIN"/>
    <property type="match status" value="1"/>
</dbReference>
<dbReference type="PANTHER" id="PTHR46928:SF1">
    <property type="entry name" value="MESENCHYME-SPECIFIC CELL SURFACE GLYCOPROTEIN"/>
    <property type="match status" value="1"/>
</dbReference>
<feature type="region of interest" description="Disordered" evidence="1">
    <location>
        <begin position="474"/>
        <end position="501"/>
    </location>
</feature>
<proteinExistence type="predicted"/>
<dbReference type="PROSITE" id="PS51257">
    <property type="entry name" value="PROKAR_LIPOPROTEIN"/>
    <property type="match status" value="1"/>
</dbReference>